<dbReference type="SUPFAM" id="SSF53448">
    <property type="entry name" value="Nucleotide-diphospho-sugar transferases"/>
    <property type="match status" value="1"/>
</dbReference>
<reference evidence="14" key="1">
    <citation type="submission" date="2017-02" db="EMBL/GenBank/DDBJ databases">
        <title>Delineation of Paenibacillus larvae strains originating from foulbrood outbreaks.</title>
        <authorList>
            <person name="Beims H."/>
            <person name="Bunk B."/>
            <person name="Sproeer C."/>
            <person name="Mohr K.I."/>
            <person name="Pradella S."/>
            <person name="Guenther G."/>
            <person name="Rohde M."/>
            <person name="von der Ohe W."/>
            <person name="Steinert M."/>
        </authorList>
    </citation>
    <scope>NUCLEOTIDE SEQUENCE [LARGE SCALE GENOMIC DNA]</scope>
    <source>
        <strain evidence="14">Eric_III</strain>
    </source>
</reference>
<dbReference type="PANTHER" id="PTHR43646:SF2">
    <property type="entry name" value="GLYCOSYLTRANSFERASE 2-LIKE DOMAIN-CONTAINING PROTEIN"/>
    <property type="match status" value="1"/>
</dbReference>
<dbReference type="GO" id="GO:0016757">
    <property type="term" value="F:glycosyltransferase activity"/>
    <property type="evidence" value="ECO:0007669"/>
    <property type="project" value="UniProtKB-KW"/>
</dbReference>
<keyword evidence="2" id="KW-1003">Cell membrane</keyword>
<protein>
    <recommendedName>
        <fullName evidence="10">4,4'-diaponeurosporenoate glycosyltransferase</fullName>
    </recommendedName>
</protein>
<comment type="similarity">
    <text evidence="9">Belongs to the glycosyltransferase 2 family. CrtQ subfamily.</text>
</comment>
<dbReference type="GeneID" id="64220056"/>
<dbReference type="GO" id="GO:0016117">
    <property type="term" value="P:carotenoid biosynthetic process"/>
    <property type="evidence" value="ECO:0007669"/>
    <property type="project" value="UniProtKB-KW"/>
</dbReference>
<keyword evidence="4 13" id="KW-0808">Transferase</keyword>
<proteinExistence type="inferred from homology"/>
<feature type="compositionally biased region" description="Basic residues" evidence="11">
    <location>
        <begin position="59"/>
        <end position="76"/>
    </location>
</feature>
<dbReference type="EMBL" id="CP019655">
    <property type="protein sequence ID" value="AVF27815.1"/>
    <property type="molecule type" value="Genomic_DNA"/>
</dbReference>
<evidence type="ECO:0000256" key="3">
    <source>
        <dbReference type="ARBA" id="ARBA00022676"/>
    </source>
</evidence>
<evidence type="ECO:0000313" key="13">
    <source>
        <dbReference type="EMBL" id="AVF27815.1"/>
    </source>
</evidence>
<evidence type="ECO:0000256" key="7">
    <source>
        <dbReference type="ARBA" id="ARBA00037281"/>
    </source>
</evidence>
<feature type="region of interest" description="Disordered" evidence="11">
    <location>
        <begin position="47"/>
        <end position="77"/>
    </location>
</feature>
<dbReference type="Pfam" id="PF00535">
    <property type="entry name" value="Glycos_transf_2"/>
    <property type="match status" value="1"/>
</dbReference>
<dbReference type="InterPro" id="IPR001173">
    <property type="entry name" value="Glyco_trans_2-like"/>
</dbReference>
<evidence type="ECO:0000256" key="2">
    <source>
        <dbReference type="ARBA" id="ARBA00022475"/>
    </source>
</evidence>
<evidence type="ECO:0000256" key="9">
    <source>
        <dbReference type="ARBA" id="ARBA00038120"/>
    </source>
</evidence>
<evidence type="ECO:0000256" key="10">
    <source>
        <dbReference type="ARBA" id="ARBA00040345"/>
    </source>
</evidence>
<feature type="compositionally biased region" description="Basic and acidic residues" evidence="11">
    <location>
        <begin position="16"/>
        <end position="26"/>
    </location>
</feature>
<evidence type="ECO:0000256" key="11">
    <source>
        <dbReference type="SAM" id="MobiDB-lite"/>
    </source>
</evidence>
<keyword evidence="6" id="KW-0472">Membrane</keyword>
<keyword evidence="3" id="KW-0328">Glycosyltransferase</keyword>
<organism evidence="13 14">
    <name type="scientific">Paenibacillus larvae subsp. larvae</name>
    <dbReference type="NCBI Taxonomy" id="147375"/>
    <lineage>
        <taxon>Bacteria</taxon>
        <taxon>Bacillati</taxon>
        <taxon>Bacillota</taxon>
        <taxon>Bacilli</taxon>
        <taxon>Bacillales</taxon>
        <taxon>Paenibacillaceae</taxon>
        <taxon>Paenibacillus</taxon>
    </lineage>
</organism>
<accession>A0A2L1UHI6</accession>
<evidence type="ECO:0000256" key="5">
    <source>
        <dbReference type="ARBA" id="ARBA00022746"/>
    </source>
</evidence>
<dbReference type="Gene3D" id="3.90.550.10">
    <property type="entry name" value="Spore Coat Polysaccharide Biosynthesis Protein SpsA, Chain A"/>
    <property type="match status" value="1"/>
</dbReference>
<comment type="function">
    <text evidence="7">Catalyzes the glycosylation of 4,4'-diaponeurosporenoate, i.e. the esterification of glucose at the C1'' position with the carboxyl group of 4,4'-diaponeurosporenic acid, to form glycosyl-4,4'-diaponeurosporenoate. This is a step in the biosynthesis of staphyloxanthin, an orange pigment present in most staphylococci strains.</text>
</comment>
<evidence type="ECO:0000256" key="6">
    <source>
        <dbReference type="ARBA" id="ARBA00023136"/>
    </source>
</evidence>
<name>A0A2L1UHI6_9BACL</name>
<evidence type="ECO:0000259" key="12">
    <source>
        <dbReference type="Pfam" id="PF00535"/>
    </source>
</evidence>
<feature type="region of interest" description="Disordered" evidence="11">
    <location>
        <begin position="1"/>
        <end position="26"/>
    </location>
</feature>
<evidence type="ECO:0000256" key="8">
    <source>
        <dbReference type="ARBA" id="ARBA00037904"/>
    </source>
</evidence>
<dbReference type="Proteomes" id="UP000239833">
    <property type="component" value="Chromosome"/>
</dbReference>
<evidence type="ECO:0000256" key="1">
    <source>
        <dbReference type="ARBA" id="ARBA00004236"/>
    </source>
</evidence>
<evidence type="ECO:0000313" key="14">
    <source>
        <dbReference type="Proteomes" id="UP000239833"/>
    </source>
</evidence>
<dbReference type="AlphaFoldDB" id="A0A2L1UHI6"/>
<comment type="pathway">
    <text evidence="8">Carotenoid biosynthesis; staphyloxanthin biosynthesis; staphyloxanthin from farnesyl diphosphate: step 4/5.</text>
</comment>
<dbReference type="STRING" id="147375.BXP28_10725"/>
<dbReference type="InterPro" id="IPR029044">
    <property type="entry name" value="Nucleotide-diphossugar_trans"/>
</dbReference>
<dbReference type="PANTHER" id="PTHR43646">
    <property type="entry name" value="GLYCOSYLTRANSFERASE"/>
    <property type="match status" value="1"/>
</dbReference>
<dbReference type="RefSeq" id="WP_104932757.1">
    <property type="nucleotide sequence ID" value="NZ_CP019655.1"/>
</dbReference>
<gene>
    <name evidence="13" type="ORF">ERICIII_03706</name>
</gene>
<evidence type="ECO:0000256" key="4">
    <source>
        <dbReference type="ARBA" id="ARBA00022679"/>
    </source>
</evidence>
<feature type="domain" description="Glycosyltransferase 2-like" evidence="12">
    <location>
        <begin position="93"/>
        <end position="196"/>
    </location>
</feature>
<keyword evidence="5" id="KW-0125">Carotenoid biosynthesis</keyword>
<dbReference type="GO" id="GO:0005886">
    <property type="term" value="C:plasma membrane"/>
    <property type="evidence" value="ECO:0007669"/>
    <property type="project" value="UniProtKB-SubCell"/>
</dbReference>
<dbReference type="CDD" id="cd00761">
    <property type="entry name" value="Glyco_tranf_GTA_type"/>
    <property type="match status" value="1"/>
</dbReference>
<comment type="subcellular location">
    <subcellularLocation>
        <location evidence="1">Cell membrane</location>
    </subcellularLocation>
</comment>
<sequence>MITYKNSGKASVHFTEPSKRSSAGRKEVQIHLKETFLPRKGRLLVSASSRPSLREATRKKQRKKQMPHASQNKKRALPQIQVMSRKRPDSVAVIVSAMNEEKTLGRLLNEMDRLAPQELIIVVNGCQDHTFDIAKQHPTATVLSYNEPVGHDVGRTIGAKVAVSDILLFIDADIPVSAEQLKPYIRAIQQGADVALNHMGPYLPVFADRDKVTVLKQFLNTSLGRSDLGADSMTAVPHALSRRALEIIGIENLMVPPRAHAMAIINGLTIVSPASVNVIKRNRRRAGNQGSLNPVSQMIIGDHLEAIHFVMQDLGVRYLHPDSMRRREFVGGAAHVSD</sequence>